<protein>
    <submittedName>
        <fullName evidence="2">Uncharacterized protein</fullName>
    </submittedName>
</protein>
<evidence type="ECO:0000313" key="2">
    <source>
        <dbReference type="EMBL" id="TEB29526.1"/>
    </source>
</evidence>
<feature type="transmembrane region" description="Helical" evidence="1">
    <location>
        <begin position="26"/>
        <end position="45"/>
    </location>
</feature>
<dbReference type="Proteomes" id="UP000298030">
    <property type="component" value="Unassembled WGS sequence"/>
</dbReference>
<gene>
    <name evidence="2" type="ORF">FA13DRAFT_648982</name>
</gene>
<accession>A0A4Y7T5S6</accession>
<dbReference type="AlphaFoldDB" id="A0A4Y7T5S6"/>
<reference evidence="2 3" key="1">
    <citation type="journal article" date="2019" name="Nat. Ecol. Evol.">
        <title>Megaphylogeny resolves global patterns of mushroom evolution.</title>
        <authorList>
            <person name="Varga T."/>
            <person name="Krizsan K."/>
            <person name="Foldi C."/>
            <person name="Dima B."/>
            <person name="Sanchez-Garcia M."/>
            <person name="Sanchez-Ramirez S."/>
            <person name="Szollosi G.J."/>
            <person name="Szarkandi J.G."/>
            <person name="Papp V."/>
            <person name="Albert L."/>
            <person name="Andreopoulos W."/>
            <person name="Angelini C."/>
            <person name="Antonin V."/>
            <person name="Barry K.W."/>
            <person name="Bougher N.L."/>
            <person name="Buchanan P."/>
            <person name="Buyck B."/>
            <person name="Bense V."/>
            <person name="Catcheside P."/>
            <person name="Chovatia M."/>
            <person name="Cooper J."/>
            <person name="Damon W."/>
            <person name="Desjardin D."/>
            <person name="Finy P."/>
            <person name="Geml J."/>
            <person name="Haridas S."/>
            <person name="Hughes K."/>
            <person name="Justo A."/>
            <person name="Karasinski D."/>
            <person name="Kautmanova I."/>
            <person name="Kiss B."/>
            <person name="Kocsube S."/>
            <person name="Kotiranta H."/>
            <person name="LaButti K.M."/>
            <person name="Lechner B.E."/>
            <person name="Liimatainen K."/>
            <person name="Lipzen A."/>
            <person name="Lukacs Z."/>
            <person name="Mihaltcheva S."/>
            <person name="Morgado L.N."/>
            <person name="Niskanen T."/>
            <person name="Noordeloos M.E."/>
            <person name="Ohm R.A."/>
            <person name="Ortiz-Santana B."/>
            <person name="Ovrebo C."/>
            <person name="Racz N."/>
            <person name="Riley R."/>
            <person name="Savchenko A."/>
            <person name="Shiryaev A."/>
            <person name="Soop K."/>
            <person name="Spirin V."/>
            <person name="Szebenyi C."/>
            <person name="Tomsovsky M."/>
            <person name="Tulloss R.E."/>
            <person name="Uehling J."/>
            <person name="Grigoriev I.V."/>
            <person name="Vagvolgyi C."/>
            <person name="Papp T."/>
            <person name="Martin F.M."/>
            <person name="Miettinen O."/>
            <person name="Hibbett D.S."/>
            <person name="Nagy L.G."/>
        </authorList>
    </citation>
    <scope>NUCLEOTIDE SEQUENCE [LARGE SCALE GENOMIC DNA]</scope>
    <source>
        <strain evidence="2 3">FP101781</strain>
    </source>
</reference>
<keyword evidence="1" id="KW-0812">Transmembrane</keyword>
<proteinExistence type="predicted"/>
<keyword evidence="1" id="KW-1133">Transmembrane helix</keyword>
<keyword evidence="1" id="KW-0472">Membrane</keyword>
<name>A0A4Y7T5S6_COPMI</name>
<comment type="caution">
    <text evidence="2">The sequence shown here is derived from an EMBL/GenBank/DDBJ whole genome shotgun (WGS) entry which is preliminary data.</text>
</comment>
<dbReference type="EMBL" id="QPFP01000027">
    <property type="protein sequence ID" value="TEB29526.1"/>
    <property type="molecule type" value="Genomic_DNA"/>
</dbReference>
<evidence type="ECO:0000313" key="3">
    <source>
        <dbReference type="Proteomes" id="UP000298030"/>
    </source>
</evidence>
<sequence length="100" mass="10942">MWRAATREWEGVPFSRDMPAQHHRCLPADVTVTSLIILLVLVFLLPRDAPSGTDHSDLGLTLLHALPPQTWPRQGPPVLGGQAALVPLPVPSVSFRHTRG</sequence>
<keyword evidence="3" id="KW-1185">Reference proteome</keyword>
<evidence type="ECO:0000256" key="1">
    <source>
        <dbReference type="SAM" id="Phobius"/>
    </source>
</evidence>
<organism evidence="2 3">
    <name type="scientific">Coprinellus micaceus</name>
    <name type="common">Glistening ink-cap mushroom</name>
    <name type="synonym">Coprinus micaceus</name>
    <dbReference type="NCBI Taxonomy" id="71717"/>
    <lineage>
        <taxon>Eukaryota</taxon>
        <taxon>Fungi</taxon>
        <taxon>Dikarya</taxon>
        <taxon>Basidiomycota</taxon>
        <taxon>Agaricomycotina</taxon>
        <taxon>Agaricomycetes</taxon>
        <taxon>Agaricomycetidae</taxon>
        <taxon>Agaricales</taxon>
        <taxon>Agaricineae</taxon>
        <taxon>Psathyrellaceae</taxon>
        <taxon>Coprinellus</taxon>
    </lineage>
</organism>